<evidence type="ECO:0000313" key="3">
    <source>
        <dbReference type="Proteomes" id="UP001196565"/>
    </source>
</evidence>
<protein>
    <submittedName>
        <fullName evidence="2">Uncharacterized protein</fullName>
    </submittedName>
</protein>
<evidence type="ECO:0000256" key="1">
    <source>
        <dbReference type="SAM" id="SignalP"/>
    </source>
</evidence>
<dbReference type="Proteomes" id="UP001196565">
    <property type="component" value="Unassembled WGS sequence"/>
</dbReference>
<feature type="chain" id="PRO_5045285666" evidence="1">
    <location>
        <begin position="20"/>
        <end position="134"/>
    </location>
</feature>
<keyword evidence="1" id="KW-0732">Signal</keyword>
<accession>A0ABS7A499</accession>
<dbReference type="EMBL" id="JAHYBZ010000001">
    <property type="protein sequence ID" value="MBW6397075.1"/>
    <property type="molecule type" value="Genomic_DNA"/>
</dbReference>
<name>A0ABS7A499_9PROT</name>
<evidence type="ECO:0000313" key="2">
    <source>
        <dbReference type="EMBL" id="MBW6397075.1"/>
    </source>
</evidence>
<proteinExistence type="predicted"/>
<sequence length="134" mass="14185">MIPRAAFAALLFGSAAALAEPGERITLYCGGGFTGGGGGVAAEADGRLLRLRRPRAGAPLEQMSVEGRTAPYARWSALLDAARFDTLPRGEPGNMTCGITRGAHHVMWPSTHTPTTLPAPLRDLVTEMRDATRE</sequence>
<comment type="caution">
    <text evidence="2">The sequence shown here is derived from an EMBL/GenBank/DDBJ whole genome shotgun (WGS) entry which is preliminary data.</text>
</comment>
<gene>
    <name evidence="2" type="ORF">KPL78_04405</name>
</gene>
<keyword evidence="3" id="KW-1185">Reference proteome</keyword>
<dbReference type="RefSeq" id="WP_219761656.1">
    <property type="nucleotide sequence ID" value="NZ_JAHYBZ010000001.1"/>
</dbReference>
<reference evidence="2 3" key="1">
    <citation type="submission" date="2021-07" db="EMBL/GenBank/DDBJ databases">
        <authorList>
            <person name="So Y."/>
        </authorList>
    </citation>
    <scope>NUCLEOTIDE SEQUENCE [LARGE SCALE GENOMIC DNA]</scope>
    <source>
        <strain evidence="2 3">HJA6</strain>
    </source>
</reference>
<feature type="signal peptide" evidence="1">
    <location>
        <begin position="1"/>
        <end position="19"/>
    </location>
</feature>
<organism evidence="2 3">
    <name type="scientific">Roseomonas alba</name>
    <dbReference type="NCBI Taxonomy" id="2846776"/>
    <lineage>
        <taxon>Bacteria</taxon>
        <taxon>Pseudomonadati</taxon>
        <taxon>Pseudomonadota</taxon>
        <taxon>Alphaproteobacteria</taxon>
        <taxon>Acetobacterales</taxon>
        <taxon>Roseomonadaceae</taxon>
        <taxon>Roseomonas</taxon>
    </lineage>
</organism>